<dbReference type="GO" id="GO:0008657">
    <property type="term" value="F:DNA topoisomerase type II (double strand cut, ATP-hydrolyzing) inhibitor activity"/>
    <property type="evidence" value="ECO:0007669"/>
    <property type="project" value="InterPro"/>
</dbReference>
<evidence type="ECO:0000256" key="3">
    <source>
        <dbReference type="ARBA" id="ARBA00022491"/>
    </source>
</evidence>
<accession>A0A1H6JK00</accession>
<keyword evidence="3" id="KW-0678">Repressor</keyword>
<evidence type="ECO:0000256" key="1">
    <source>
        <dbReference type="ARBA" id="ARBA00005230"/>
    </source>
</evidence>
<dbReference type="Proteomes" id="UP000199371">
    <property type="component" value="Unassembled WGS sequence"/>
</dbReference>
<evidence type="ECO:0000256" key="6">
    <source>
        <dbReference type="ARBA" id="ARBA00029628"/>
    </source>
</evidence>
<comment type="similarity">
    <text evidence="1">Belongs to the CcdB toxin family.</text>
</comment>
<keyword evidence="4" id="KW-0805">Transcription regulation</keyword>
<dbReference type="EMBL" id="FNXF01000001">
    <property type="protein sequence ID" value="SEH59326.1"/>
    <property type="molecule type" value="Genomic_DNA"/>
</dbReference>
<evidence type="ECO:0000256" key="5">
    <source>
        <dbReference type="ARBA" id="ARBA00023163"/>
    </source>
</evidence>
<evidence type="ECO:0000256" key="7">
    <source>
        <dbReference type="ARBA" id="ARBA00033135"/>
    </source>
</evidence>
<dbReference type="InterPro" id="IPR002712">
    <property type="entry name" value="CcdB"/>
</dbReference>
<evidence type="ECO:0000313" key="8">
    <source>
        <dbReference type="EMBL" id="SEH59326.1"/>
    </source>
</evidence>
<sequence length="105" mass="11834">MAQFDLYVNTDQNTNKVYPYFIDIQNDLLDSLNSRVVIPLTPLQQSDKSYPKNLCPVVEIEGTKFALLTYQLTTVSVSFLQEKETSLAAHRAHIIAAIDFLVNGI</sequence>
<evidence type="ECO:0000256" key="2">
    <source>
        <dbReference type="ARBA" id="ARBA00015075"/>
    </source>
</evidence>
<evidence type="ECO:0000256" key="4">
    <source>
        <dbReference type="ARBA" id="ARBA00023015"/>
    </source>
</evidence>
<name>A0A1H6JK00_9GAMM</name>
<gene>
    <name evidence="8" type="ORF">SAMN05660691_00384</name>
</gene>
<proteinExistence type="inferred from homology"/>
<dbReference type="AlphaFoldDB" id="A0A1H6JK00"/>
<keyword evidence="9" id="KW-1185">Reference proteome</keyword>
<keyword evidence="5" id="KW-0804">Transcription</keyword>
<organism evidence="8 9">
    <name type="scientific">Rheinheimera pacifica</name>
    <dbReference type="NCBI Taxonomy" id="173990"/>
    <lineage>
        <taxon>Bacteria</taxon>
        <taxon>Pseudomonadati</taxon>
        <taxon>Pseudomonadota</taxon>
        <taxon>Gammaproteobacteria</taxon>
        <taxon>Chromatiales</taxon>
        <taxon>Chromatiaceae</taxon>
        <taxon>Rheinheimera</taxon>
    </lineage>
</organism>
<dbReference type="STRING" id="173990.SAMN05660691_00384"/>
<dbReference type="Gene3D" id="2.30.30.110">
    <property type="match status" value="1"/>
</dbReference>
<dbReference type="GO" id="GO:0006276">
    <property type="term" value="P:plasmid maintenance"/>
    <property type="evidence" value="ECO:0007669"/>
    <property type="project" value="InterPro"/>
</dbReference>
<dbReference type="InterPro" id="IPR011067">
    <property type="entry name" value="Plasmid_toxin/cell-grow_inhib"/>
</dbReference>
<dbReference type="OrthoDB" id="9813510at2"/>
<dbReference type="SUPFAM" id="SSF50118">
    <property type="entry name" value="Cell growth inhibitor/plasmid maintenance toxic component"/>
    <property type="match status" value="1"/>
</dbReference>
<protein>
    <recommendedName>
        <fullName evidence="2">Toxin CcdB</fullName>
    </recommendedName>
    <alternativeName>
        <fullName evidence="7">Cytotoxic protein CcdB</fullName>
    </alternativeName>
    <alternativeName>
        <fullName evidence="6">Protein LetD</fullName>
    </alternativeName>
</protein>
<evidence type="ECO:0000313" key="9">
    <source>
        <dbReference type="Proteomes" id="UP000199371"/>
    </source>
</evidence>
<dbReference type="RefSeq" id="WP_092789585.1">
    <property type="nucleotide sequence ID" value="NZ_FNXF01000001.1"/>
</dbReference>
<reference evidence="9" key="1">
    <citation type="submission" date="2016-10" db="EMBL/GenBank/DDBJ databases">
        <authorList>
            <person name="Varghese N."/>
            <person name="Submissions S."/>
        </authorList>
    </citation>
    <scope>NUCLEOTIDE SEQUENCE [LARGE SCALE GENOMIC DNA]</scope>
    <source>
        <strain evidence="9">DSM 17616</strain>
    </source>
</reference>
<dbReference type="Pfam" id="PF01845">
    <property type="entry name" value="CcdB"/>
    <property type="match status" value="1"/>
</dbReference>